<accession>A0A380T937</accession>
<dbReference type="AlphaFoldDB" id="A0A380T937"/>
<feature type="region of interest" description="Disordered" evidence="1">
    <location>
        <begin position="1"/>
        <end position="25"/>
    </location>
</feature>
<organism evidence="2">
    <name type="scientific">metagenome</name>
    <dbReference type="NCBI Taxonomy" id="256318"/>
    <lineage>
        <taxon>unclassified sequences</taxon>
        <taxon>metagenomes</taxon>
    </lineage>
</organism>
<name>A0A380T937_9ZZZZ</name>
<dbReference type="Pfam" id="PF05488">
    <property type="entry name" value="PAAR_motif"/>
    <property type="match status" value="1"/>
</dbReference>
<dbReference type="CDD" id="cd14741">
    <property type="entry name" value="PAAR_5"/>
    <property type="match status" value="1"/>
</dbReference>
<evidence type="ECO:0000256" key="1">
    <source>
        <dbReference type="SAM" id="MobiDB-lite"/>
    </source>
</evidence>
<evidence type="ECO:0008006" key="3">
    <source>
        <dbReference type="Google" id="ProtNLM"/>
    </source>
</evidence>
<dbReference type="InterPro" id="IPR008727">
    <property type="entry name" value="PAAR_motif"/>
</dbReference>
<evidence type="ECO:0000313" key="2">
    <source>
        <dbReference type="EMBL" id="SUS04670.1"/>
    </source>
</evidence>
<dbReference type="EMBL" id="UIDG01000046">
    <property type="protein sequence ID" value="SUS04670.1"/>
    <property type="molecule type" value="Genomic_DNA"/>
</dbReference>
<dbReference type="Gene3D" id="2.60.200.60">
    <property type="match status" value="1"/>
</dbReference>
<gene>
    <name evidence="2" type="ORF">DF3PB_140003</name>
</gene>
<proteinExistence type="predicted"/>
<sequence>MALGQPAARVGDLTSHGTPLGPGPGSVTVLIGGRPAWRAGSDTHLCPLFNGPQPHVGGVVAIGSVTVLINNMPAARQGDQVLEAGPPNAISVGDPTVLIG</sequence>
<reference evidence="2" key="1">
    <citation type="submission" date="2018-07" db="EMBL/GenBank/DDBJ databases">
        <authorList>
            <person name="Quirk P.G."/>
            <person name="Krulwich T.A."/>
        </authorList>
    </citation>
    <scope>NUCLEOTIDE SEQUENCE</scope>
</reference>
<protein>
    <recommendedName>
        <fullName evidence="3">PAAR repeat-containing protein</fullName>
    </recommendedName>
</protein>